<dbReference type="EMBL" id="CYPR01000055">
    <property type="protein sequence ID" value="CUH33631.1"/>
    <property type="molecule type" value="Genomic_DNA"/>
</dbReference>
<gene>
    <name evidence="1" type="ORF">JSE7799_00999</name>
</gene>
<accession>A0A0M7B908</accession>
<dbReference type="Proteomes" id="UP000049455">
    <property type="component" value="Unassembled WGS sequence"/>
</dbReference>
<evidence type="ECO:0000313" key="1">
    <source>
        <dbReference type="EMBL" id="CUH33631.1"/>
    </source>
</evidence>
<protein>
    <submittedName>
        <fullName evidence="1">Uncharacterized protein</fullName>
    </submittedName>
</protein>
<reference evidence="1 2" key="1">
    <citation type="submission" date="2015-09" db="EMBL/GenBank/DDBJ databases">
        <authorList>
            <person name="Jackson K.R."/>
            <person name="Lunt B.L."/>
            <person name="Fisher J.N.B."/>
            <person name="Gardner A.V."/>
            <person name="Bailey M.E."/>
            <person name="Deus L.M."/>
            <person name="Earl A.S."/>
            <person name="Gibby P.D."/>
            <person name="Hartmann K.A."/>
            <person name="Liu J.E."/>
            <person name="Manci A.M."/>
            <person name="Nielsen D.A."/>
            <person name="Solomon M.B."/>
            <person name="Breakwell D.P."/>
            <person name="Burnett S.H."/>
            <person name="Grose J.H."/>
        </authorList>
    </citation>
    <scope>NUCLEOTIDE SEQUENCE [LARGE SCALE GENOMIC DNA]</scope>
    <source>
        <strain evidence="1 2">CECT 7799</strain>
    </source>
</reference>
<dbReference type="AlphaFoldDB" id="A0A0M7B908"/>
<name>A0A0M7B908_9RHOB</name>
<proteinExistence type="predicted"/>
<evidence type="ECO:0000313" key="2">
    <source>
        <dbReference type="Proteomes" id="UP000049455"/>
    </source>
</evidence>
<keyword evidence="2" id="KW-1185">Reference proteome</keyword>
<sequence length="37" mass="3641">MTGRSEPKSVADATAPVAILAPAGTIANFANEGPDIS</sequence>
<organism evidence="1 2">
    <name type="scientific">Jannaschia seosinensis</name>
    <dbReference type="NCBI Taxonomy" id="313367"/>
    <lineage>
        <taxon>Bacteria</taxon>
        <taxon>Pseudomonadati</taxon>
        <taxon>Pseudomonadota</taxon>
        <taxon>Alphaproteobacteria</taxon>
        <taxon>Rhodobacterales</taxon>
        <taxon>Roseobacteraceae</taxon>
        <taxon>Jannaschia</taxon>
    </lineage>
</organism>